<evidence type="ECO:0000313" key="6">
    <source>
        <dbReference type="EMBL" id="KAH3740053.1"/>
    </source>
</evidence>
<evidence type="ECO:0000313" key="1">
    <source>
        <dbReference type="EMBL" id="KAH3693101.1"/>
    </source>
</evidence>
<evidence type="ECO:0000313" key="12">
    <source>
        <dbReference type="EMBL" id="KAH3847017.1"/>
    </source>
</evidence>
<evidence type="ECO:0000313" key="11">
    <source>
        <dbReference type="EMBL" id="KAH3823600.1"/>
    </source>
</evidence>
<sequence>MVEADVLRFRQGKTVTKHKRRRQLHTKTLQTLCQQYSSGRKTMGEFLDTVGHNIRLR</sequence>
<comment type="caution">
    <text evidence="8">The sequence shown here is derived from an EMBL/GenBank/DDBJ whole genome shotgun (WGS) entry which is preliminary data.</text>
</comment>
<evidence type="ECO:0000313" key="9">
    <source>
        <dbReference type="EMBL" id="KAH3796006.1"/>
    </source>
</evidence>
<dbReference type="EMBL" id="JAIWYP010000009">
    <property type="protein sequence ID" value="KAH3772326.1"/>
    <property type="molecule type" value="Genomic_DNA"/>
</dbReference>
<dbReference type="EMBL" id="JAIWYP010000017">
    <property type="protein sequence ID" value="KAH3693101.1"/>
    <property type="molecule type" value="Genomic_DNA"/>
</dbReference>
<protein>
    <submittedName>
        <fullName evidence="8">Uncharacterized protein</fullName>
    </submittedName>
</protein>
<evidence type="ECO:0000313" key="15">
    <source>
        <dbReference type="Proteomes" id="UP000828390"/>
    </source>
</evidence>
<evidence type="ECO:0000313" key="8">
    <source>
        <dbReference type="EMBL" id="KAH3792719.1"/>
    </source>
</evidence>
<dbReference type="Proteomes" id="UP000828390">
    <property type="component" value="Unassembled WGS sequence"/>
</dbReference>
<dbReference type="EMBL" id="JAIWYP010000006">
    <property type="protein sequence ID" value="KAH3815712.1"/>
    <property type="molecule type" value="Genomic_DNA"/>
</dbReference>
<dbReference type="EMBL" id="JAIWYP010000003">
    <property type="protein sequence ID" value="KAH3847017.1"/>
    <property type="molecule type" value="Genomic_DNA"/>
</dbReference>
<evidence type="ECO:0000313" key="5">
    <source>
        <dbReference type="EMBL" id="KAH3729267.1"/>
    </source>
</evidence>
<name>A0A9D4F7H6_DREPO</name>
<accession>A0A9D4F7H6</accession>
<evidence type="ECO:0000313" key="14">
    <source>
        <dbReference type="EMBL" id="KAH3876023.1"/>
    </source>
</evidence>
<dbReference type="EMBL" id="JAIWYP010000011">
    <property type="protein sequence ID" value="KAH3740053.1"/>
    <property type="molecule type" value="Genomic_DNA"/>
</dbReference>
<proteinExistence type="predicted"/>
<dbReference type="EMBL" id="JAIWYP010000003">
    <property type="protein sequence ID" value="KAH3847862.1"/>
    <property type="molecule type" value="Genomic_DNA"/>
</dbReference>
<dbReference type="EMBL" id="JAIWYP010000013">
    <property type="protein sequence ID" value="KAH3716986.1"/>
    <property type="molecule type" value="Genomic_DNA"/>
</dbReference>
<dbReference type="EMBL" id="JAIWYP010000007">
    <property type="protein sequence ID" value="KAH3792719.1"/>
    <property type="molecule type" value="Genomic_DNA"/>
</dbReference>
<dbReference type="EMBL" id="JAIWYP010000002">
    <property type="protein sequence ID" value="KAH3876023.1"/>
    <property type="molecule type" value="Genomic_DNA"/>
</dbReference>
<evidence type="ECO:0000313" key="10">
    <source>
        <dbReference type="EMBL" id="KAH3815712.1"/>
    </source>
</evidence>
<reference evidence="8" key="2">
    <citation type="submission" date="2020-11" db="EMBL/GenBank/DDBJ databases">
        <authorList>
            <person name="McCartney M.A."/>
            <person name="Auch B."/>
            <person name="Kono T."/>
            <person name="Mallez S."/>
            <person name="Becker A."/>
            <person name="Gohl D.M."/>
            <person name="Silverstein K.A.T."/>
            <person name="Koren S."/>
            <person name="Bechman K.B."/>
            <person name="Herman A."/>
            <person name="Abrahante J.E."/>
            <person name="Garbe J."/>
        </authorList>
    </citation>
    <scope>NUCLEOTIDE SEQUENCE</scope>
    <source>
        <strain evidence="8">Duluth1</strain>
        <tissue evidence="8">Whole animal</tissue>
    </source>
</reference>
<reference evidence="8" key="1">
    <citation type="journal article" date="2019" name="bioRxiv">
        <title>The Genome of the Zebra Mussel, Dreissena polymorpha: A Resource for Invasive Species Research.</title>
        <authorList>
            <person name="McCartney M.A."/>
            <person name="Auch B."/>
            <person name="Kono T."/>
            <person name="Mallez S."/>
            <person name="Zhang Y."/>
            <person name="Obille A."/>
            <person name="Becker A."/>
            <person name="Abrahante J.E."/>
            <person name="Garbe J."/>
            <person name="Badalamenti J.P."/>
            <person name="Herman A."/>
            <person name="Mangelson H."/>
            <person name="Liachko I."/>
            <person name="Sullivan S."/>
            <person name="Sone E.D."/>
            <person name="Koren S."/>
            <person name="Silverstein K.A.T."/>
            <person name="Beckman K.B."/>
            <person name="Gohl D.M."/>
        </authorList>
    </citation>
    <scope>NUCLEOTIDE SEQUENCE</scope>
    <source>
        <strain evidence="8">Duluth1</strain>
        <tissue evidence="8">Whole animal</tissue>
    </source>
</reference>
<dbReference type="EMBL" id="JAIWYP010000014">
    <property type="protein sequence ID" value="KAH3709384.1"/>
    <property type="molecule type" value="Genomic_DNA"/>
</dbReference>
<evidence type="ECO:0000313" key="13">
    <source>
        <dbReference type="EMBL" id="KAH3847862.1"/>
    </source>
</evidence>
<dbReference type="AlphaFoldDB" id="A0A9D4F7H6"/>
<organism evidence="8 15">
    <name type="scientific">Dreissena polymorpha</name>
    <name type="common">Zebra mussel</name>
    <name type="synonym">Mytilus polymorpha</name>
    <dbReference type="NCBI Taxonomy" id="45954"/>
    <lineage>
        <taxon>Eukaryota</taxon>
        <taxon>Metazoa</taxon>
        <taxon>Spiralia</taxon>
        <taxon>Lophotrochozoa</taxon>
        <taxon>Mollusca</taxon>
        <taxon>Bivalvia</taxon>
        <taxon>Autobranchia</taxon>
        <taxon>Heteroconchia</taxon>
        <taxon>Euheterodonta</taxon>
        <taxon>Imparidentia</taxon>
        <taxon>Neoheterodontei</taxon>
        <taxon>Myida</taxon>
        <taxon>Dreissenoidea</taxon>
        <taxon>Dreissenidae</taxon>
        <taxon>Dreissena</taxon>
    </lineage>
</organism>
<evidence type="ECO:0000313" key="3">
    <source>
        <dbReference type="EMBL" id="KAH3709384.1"/>
    </source>
</evidence>
<evidence type="ECO:0000313" key="2">
    <source>
        <dbReference type="EMBL" id="KAH3698347.1"/>
    </source>
</evidence>
<dbReference type="EMBL" id="JAIWYP010000016">
    <property type="protein sequence ID" value="KAH3698347.1"/>
    <property type="molecule type" value="Genomic_DNA"/>
</dbReference>
<dbReference type="EMBL" id="JAIWYP010000012">
    <property type="protein sequence ID" value="KAH3729267.1"/>
    <property type="molecule type" value="Genomic_DNA"/>
</dbReference>
<keyword evidence="15" id="KW-1185">Reference proteome</keyword>
<evidence type="ECO:0000313" key="7">
    <source>
        <dbReference type="EMBL" id="KAH3772326.1"/>
    </source>
</evidence>
<evidence type="ECO:0000313" key="4">
    <source>
        <dbReference type="EMBL" id="KAH3716986.1"/>
    </source>
</evidence>
<gene>
    <name evidence="14" type="ORF">DPMN_039303</name>
    <name evidence="6" type="ORF">DPMN_046748</name>
    <name evidence="5" type="ORF">DPMN_055234</name>
    <name evidence="4" type="ORF">DPMN_059722</name>
    <name evidence="3" type="ORF">DPMN_068846</name>
    <name evidence="2" type="ORF">DPMN_085866</name>
    <name evidence="12" type="ORF">DPMN_089329</name>
    <name evidence="13" type="ORF">DPMN_090197</name>
    <name evidence="11" type="ORF">DPMN_125409</name>
    <name evidence="10" type="ORF">DPMN_144243</name>
    <name evidence="8" type="ORF">DPMN_146218</name>
    <name evidence="9" type="ORF">DPMN_149570</name>
    <name evidence="7" type="ORF">DPMN_173663</name>
    <name evidence="1" type="ORF">DPMN_192502</name>
</gene>
<dbReference type="EMBL" id="JAIWYP010000005">
    <property type="protein sequence ID" value="KAH3823600.1"/>
    <property type="molecule type" value="Genomic_DNA"/>
</dbReference>
<dbReference type="EMBL" id="JAIWYP010000007">
    <property type="protein sequence ID" value="KAH3796006.1"/>
    <property type="molecule type" value="Genomic_DNA"/>
</dbReference>